<organism evidence="1 2">
    <name type="scientific">Dryococelus australis</name>
    <dbReference type="NCBI Taxonomy" id="614101"/>
    <lineage>
        <taxon>Eukaryota</taxon>
        <taxon>Metazoa</taxon>
        <taxon>Ecdysozoa</taxon>
        <taxon>Arthropoda</taxon>
        <taxon>Hexapoda</taxon>
        <taxon>Insecta</taxon>
        <taxon>Pterygota</taxon>
        <taxon>Neoptera</taxon>
        <taxon>Polyneoptera</taxon>
        <taxon>Phasmatodea</taxon>
        <taxon>Verophasmatodea</taxon>
        <taxon>Anareolatae</taxon>
        <taxon>Phasmatidae</taxon>
        <taxon>Eurycanthinae</taxon>
        <taxon>Dryococelus</taxon>
    </lineage>
</organism>
<dbReference type="Proteomes" id="UP001159363">
    <property type="component" value="Chromosome 3"/>
</dbReference>
<feature type="non-terminal residue" evidence="1">
    <location>
        <position position="67"/>
    </location>
</feature>
<name>A0ABQ9HYS3_9NEOP</name>
<accession>A0ABQ9HYS3</accession>
<comment type="caution">
    <text evidence="1">The sequence shown here is derived from an EMBL/GenBank/DDBJ whole genome shotgun (WGS) entry which is preliminary data.</text>
</comment>
<evidence type="ECO:0000313" key="1">
    <source>
        <dbReference type="EMBL" id="KAJ8889402.1"/>
    </source>
</evidence>
<evidence type="ECO:0000313" key="2">
    <source>
        <dbReference type="Proteomes" id="UP001159363"/>
    </source>
</evidence>
<gene>
    <name evidence="1" type="ORF">PR048_008901</name>
</gene>
<dbReference type="EMBL" id="JARBHB010000003">
    <property type="protein sequence ID" value="KAJ8889402.1"/>
    <property type="molecule type" value="Genomic_DNA"/>
</dbReference>
<keyword evidence="2" id="KW-1185">Reference proteome</keyword>
<protein>
    <submittedName>
        <fullName evidence="1">Uncharacterized protein</fullName>
    </submittedName>
</protein>
<sequence>MYPLVPLFFNLNLRDNVSYFYTVYSSSTLENRRTLNTLVAKLKILLTGTPAYPCDRFTCLLAFRASR</sequence>
<proteinExistence type="predicted"/>
<reference evidence="1 2" key="1">
    <citation type="submission" date="2023-02" db="EMBL/GenBank/DDBJ databases">
        <title>LHISI_Scaffold_Assembly.</title>
        <authorList>
            <person name="Stuart O.P."/>
            <person name="Cleave R."/>
            <person name="Magrath M.J.L."/>
            <person name="Mikheyev A.S."/>
        </authorList>
    </citation>
    <scope>NUCLEOTIDE SEQUENCE [LARGE SCALE GENOMIC DNA]</scope>
    <source>
        <strain evidence="1">Daus_M_001</strain>
        <tissue evidence="1">Leg muscle</tissue>
    </source>
</reference>